<sequence>MMNLPNRLRRNASFGKESELEGCSDRRYNTDSIGVDLAKIRFNSQKKLFRKAELRSGKLRPNHAATM</sequence>
<evidence type="ECO:0000256" key="1">
    <source>
        <dbReference type="SAM" id="MobiDB-lite"/>
    </source>
</evidence>
<name>A0A8S4QXJ9_9NEOP</name>
<evidence type="ECO:0000313" key="2">
    <source>
        <dbReference type="EMBL" id="CAH2224734.1"/>
    </source>
</evidence>
<gene>
    <name evidence="2" type="primary">jg3185</name>
    <name evidence="2" type="ORF">PAEG_LOCUS6904</name>
</gene>
<protein>
    <submittedName>
        <fullName evidence="2">Jg3185 protein</fullName>
    </submittedName>
</protein>
<comment type="caution">
    <text evidence="2">The sequence shown here is derived from an EMBL/GenBank/DDBJ whole genome shotgun (WGS) entry which is preliminary data.</text>
</comment>
<proteinExistence type="predicted"/>
<organism evidence="2 3">
    <name type="scientific">Pararge aegeria aegeria</name>
    <dbReference type="NCBI Taxonomy" id="348720"/>
    <lineage>
        <taxon>Eukaryota</taxon>
        <taxon>Metazoa</taxon>
        <taxon>Ecdysozoa</taxon>
        <taxon>Arthropoda</taxon>
        <taxon>Hexapoda</taxon>
        <taxon>Insecta</taxon>
        <taxon>Pterygota</taxon>
        <taxon>Neoptera</taxon>
        <taxon>Endopterygota</taxon>
        <taxon>Lepidoptera</taxon>
        <taxon>Glossata</taxon>
        <taxon>Ditrysia</taxon>
        <taxon>Papilionoidea</taxon>
        <taxon>Nymphalidae</taxon>
        <taxon>Satyrinae</taxon>
        <taxon>Satyrini</taxon>
        <taxon>Parargina</taxon>
        <taxon>Pararge</taxon>
    </lineage>
</organism>
<reference evidence="2" key="1">
    <citation type="submission" date="2022-03" db="EMBL/GenBank/DDBJ databases">
        <authorList>
            <person name="Lindestad O."/>
        </authorList>
    </citation>
    <scope>NUCLEOTIDE SEQUENCE</scope>
</reference>
<evidence type="ECO:0000313" key="3">
    <source>
        <dbReference type="Proteomes" id="UP000838756"/>
    </source>
</evidence>
<dbReference type="Proteomes" id="UP000838756">
    <property type="component" value="Unassembled WGS sequence"/>
</dbReference>
<dbReference type="EMBL" id="CAKXAJ010020786">
    <property type="protein sequence ID" value="CAH2224734.1"/>
    <property type="molecule type" value="Genomic_DNA"/>
</dbReference>
<feature type="region of interest" description="Disordered" evidence="1">
    <location>
        <begin position="1"/>
        <end position="21"/>
    </location>
</feature>
<accession>A0A8S4QXJ9</accession>
<dbReference type="AlphaFoldDB" id="A0A8S4QXJ9"/>
<keyword evidence="3" id="KW-1185">Reference proteome</keyword>